<evidence type="ECO:0000256" key="1">
    <source>
        <dbReference type="SAM" id="MobiDB-lite"/>
    </source>
</evidence>
<evidence type="ECO:0000313" key="2">
    <source>
        <dbReference type="EMBL" id="KAF0752214.1"/>
    </source>
</evidence>
<gene>
    <name evidence="2" type="ORF">AaE_006119</name>
</gene>
<proteinExistence type="predicted"/>
<accession>A0A6A5AKT4</accession>
<protein>
    <recommendedName>
        <fullName evidence="4">Myb/SANT-like domain-containing protein</fullName>
    </recommendedName>
</protein>
<reference evidence="2 3" key="1">
    <citation type="submission" date="2019-06" db="EMBL/GenBank/DDBJ databases">
        <title>Genomics analysis of Aphanomyces spp. identifies a new class of oomycete effector associated with host adaptation.</title>
        <authorList>
            <person name="Gaulin E."/>
        </authorList>
    </citation>
    <scope>NUCLEOTIDE SEQUENCE [LARGE SCALE GENOMIC DNA]</scope>
    <source>
        <strain evidence="2 3">E</strain>
    </source>
</reference>
<evidence type="ECO:0008006" key="4">
    <source>
        <dbReference type="Google" id="ProtNLM"/>
    </source>
</evidence>
<dbReference type="AlphaFoldDB" id="A0A6A5AKT4"/>
<evidence type="ECO:0000313" key="3">
    <source>
        <dbReference type="Proteomes" id="UP000469452"/>
    </source>
</evidence>
<sequence length="164" mass="18347">MAKPRGPNKAPTKKDLLERVRQLEANLEGEAGPSMPNVKWTDAMVKCLLACRFETNNNYFNDNKRKAQLMMTAVEVPKLKNKFQAVKSEFSTLRWSMDNESGNATERPFDLPTFWESLVEHFGDKTGLGHHEFGTSDPPSPAKSVDDTSTVEGLQDDVTNVDDA</sequence>
<name>A0A6A5AKT4_APHAT</name>
<dbReference type="VEuPathDB" id="FungiDB:H257_17768"/>
<comment type="caution">
    <text evidence="2">The sequence shown here is derived from an EMBL/GenBank/DDBJ whole genome shotgun (WGS) entry which is preliminary data.</text>
</comment>
<organism evidence="2 3">
    <name type="scientific">Aphanomyces astaci</name>
    <name type="common">Crayfish plague agent</name>
    <dbReference type="NCBI Taxonomy" id="112090"/>
    <lineage>
        <taxon>Eukaryota</taxon>
        <taxon>Sar</taxon>
        <taxon>Stramenopiles</taxon>
        <taxon>Oomycota</taxon>
        <taxon>Saprolegniomycetes</taxon>
        <taxon>Saprolegniales</taxon>
        <taxon>Verrucalvaceae</taxon>
        <taxon>Aphanomyces</taxon>
    </lineage>
</organism>
<dbReference type="Proteomes" id="UP000469452">
    <property type="component" value="Unassembled WGS sequence"/>
</dbReference>
<feature type="region of interest" description="Disordered" evidence="1">
    <location>
        <begin position="126"/>
        <end position="164"/>
    </location>
</feature>
<dbReference type="EMBL" id="VJMI01011646">
    <property type="protein sequence ID" value="KAF0752214.1"/>
    <property type="molecule type" value="Genomic_DNA"/>
</dbReference>